<feature type="transmembrane region" description="Helical" evidence="1">
    <location>
        <begin position="12"/>
        <end position="29"/>
    </location>
</feature>
<accession>A0A1I0XPQ3</accession>
<dbReference type="RefSeq" id="WP_090040166.1">
    <property type="nucleotide sequence ID" value="NZ_FOKI01000009.1"/>
</dbReference>
<keyword evidence="1" id="KW-0472">Membrane</keyword>
<dbReference type="EMBL" id="FOKI01000009">
    <property type="protein sequence ID" value="SFB02178.1"/>
    <property type="molecule type" value="Genomic_DNA"/>
</dbReference>
<feature type="transmembrane region" description="Helical" evidence="1">
    <location>
        <begin position="35"/>
        <end position="63"/>
    </location>
</feature>
<dbReference type="OrthoDB" id="1926101at2"/>
<feature type="transmembrane region" description="Helical" evidence="1">
    <location>
        <begin position="107"/>
        <end position="125"/>
    </location>
</feature>
<evidence type="ECO:0000313" key="2">
    <source>
        <dbReference type="EMBL" id="SFB02178.1"/>
    </source>
</evidence>
<proteinExistence type="predicted"/>
<evidence type="ECO:0000256" key="1">
    <source>
        <dbReference type="SAM" id="Phobius"/>
    </source>
</evidence>
<dbReference type="Proteomes" id="UP000198619">
    <property type="component" value="Unassembled WGS sequence"/>
</dbReference>
<evidence type="ECO:0000313" key="3">
    <source>
        <dbReference type="Proteomes" id="UP000198619"/>
    </source>
</evidence>
<organism evidence="2 3">
    <name type="scientific">Clostridium frigidicarnis</name>
    <dbReference type="NCBI Taxonomy" id="84698"/>
    <lineage>
        <taxon>Bacteria</taxon>
        <taxon>Bacillati</taxon>
        <taxon>Bacillota</taxon>
        <taxon>Clostridia</taxon>
        <taxon>Eubacteriales</taxon>
        <taxon>Clostridiaceae</taxon>
        <taxon>Clostridium</taxon>
    </lineage>
</organism>
<name>A0A1I0XPQ3_9CLOT</name>
<keyword evidence="1" id="KW-1133">Transmembrane helix</keyword>
<keyword evidence="1" id="KW-0812">Transmembrane</keyword>
<dbReference type="AlphaFoldDB" id="A0A1I0XPQ3"/>
<feature type="transmembrane region" description="Helical" evidence="1">
    <location>
        <begin position="75"/>
        <end position="95"/>
    </location>
</feature>
<keyword evidence="3" id="KW-1185">Reference proteome</keyword>
<gene>
    <name evidence="2" type="ORF">SAMN04488528_100913</name>
</gene>
<protein>
    <submittedName>
        <fullName evidence="2">Uncharacterized protein</fullName>
    </submittedName>
</protein>
<reference evidence="2 3" key="1">
    <citation type="submission" date="2016-10" db="EMBL/GenBank/DDBJ databases">
        <authorList>
            <person name="de Groot N.N."/>
        </authorList>
    </citation>
    <scope>NUCLEOTIDE SEQUENCE [LARGE SCALE GENOMIC DNA]</scope>
    <source>
        <strain evidence="2 3">DSM 12271</strain>
    </source>
</reference>
<sequence length="130" mass="15103">MKKHISLFLTKTIYFLFLICTIIALFIVYKNIKGTFAIGFVIGYAIFAILFILYIAIVAILNAQKVKWHYIKGRAYKFIIFFIILVALGYTTNFLFRPEKIDLFKNLSIAFGLSFAMCFTDIIFLNKKEV</sequence>